<accession>A0A1N6XAB4</accession>
<evidence type="ECO:0000313" key="2">
    <source>
        <dbReference type="EMBL" id="SIQ99304.1"/>
    </source>
</evidence>
<dbReference type="EMBL" id="FTNM01000002">
    <property type="protein sequence ID" value="SIQ99304.1"/>
    <property type="molecule type" value="Genomic_DNA"/>
</dbReference>
<evidence type="ECO:0000313" key="3">
    <source>
        <dbReference type="Proteomes" id="UP000185924"/>
    </source>
</evidence>
<reference evidence="3" key="1">
    <citation type="submission" date="2017-01" db="EMBL/GenBank/DDBJ databases">
        <authorList>
            <person name="Varghese N."/>
            <person name="Submissions S."/>
        </authorList>
    </citation>
    <scope>NUCLEOTIDE SEQUENCE [LARGE SCALE GENOMIC DNA]</scope>
    <source>
        <strain evidence="3">DM9</strain>
    </source>
</reference>
<dbReference type="Proteomes" id="UP000185924">
    <property type="component" value="Unassembled WGS sequence"/>
</dbReference>
<gene>
    <name evidence="2" type="ORF">SAMN05421545_2030</name>
</gene>
<organism evidence="2 3">
    <name type="scientific">Pontibacter lucknowensis</name>
    <dbReference type="NCBI Taxonomy" id="1077936"/>
    <lineage>
        <taxon>Bacteria</taxon>
        <taxon>Pseudomonadati</taxon>
        <taxon>Bacteroidota</taxon>
        <taxon>Cytophagia</taxon>
        <taxon>Cytophagales</taxon>
        <taxon>Hymenobacteraceae</taxon>
        <taxon>Pontibacter</taxon>
    </lineage>
</organism>
<keyword evidence="1" id="KW-0732">Signal</keyword>
<protein>
    <submittedName>
        <fullName evidence="2">Uncharacterized protein</fullName>
    </submittedName>
</protein>
<dbReference type="STRING" id="1077936.SAMN05421545_2030"/>
<feature type="chain" id="PRO_5012546099" evidence="1">
    <location>
        <begin position="23"/>
        <end position="167"/>
    </location>
</feature>
<feature type="signal peptide" evidence="1">
    <location>
        <begin position="1"/>
        <end position="22"/>
    </location>
</feature>
<keyword evidence="3" id="KW-1185">Reference proteome</keyword>
<dbReference type="PROSITE" id="PS51257">
    <property type="entry name" value="PROKAR_LIPOPROTEIN"/>
    <property type="match status" value="1"/>
</dbReference>
<name>A0A1N6XAB4_9BACT</name>
<sequence length="167" mass="18348">MRLYLYIPLLFMALTACQTSHTSSTAASTAEAGGQAMTSPVSQIIFLDLELSRDSLTKESTVRLLNKTVTDGRMKNLPHQGHENGSGDLQCSLLSSVGQVLYSTAIPDPLANTLEYAAESGELQKKTFQLKQATFTLRAPYYPGTTHLLIEQLQEDKQLKEIARLTL</sequence>
<dbReference type="AlphaFoldDB" id="A0A1N6XAB4"/>
<evidence type="ECO:0000256" key="1">
    <source>
        <dbReference type="SAM" id="SignalP"/>
    </source>
</evidence>
<proteinExistence type="predicted"/>